<dbReference type="AlphaFoldDB" id="A0A1E3W320"/>
<sequence>MPIQAFVDDSGGKGATAHFVLAGLAGHSDSWAHFSEEWRLCLSESPAITAFKMREAASCTGQFRYMTDDQRDKKLRALGRIINRHARLVTCTVIDLSAHAETWALLDKPRNDPYFWPFHNTIAAICFSLWDYGWREPFEITFDEDVIFGPRAKLWYPVVREVLKYREPEASTILPVDPRFRSDDESLPIQAADLFAWVIRKKHDDPTYDRFDWLFNEELMAVQMSEYVQYYDKQRMSDVTAESHRLAREGAVPTEVIQAYQRIYAND</sequence>
<keyword evidence="2" id="KW-1185">Reference proteome</keyword>
<proteinExistence type="predicted"/>
<evidence type="ECO:0000313" key="2">
    <source>
        <dbReference type="Proteomes" id="UP000094501"/>
    </source>
</evidence>
<dbReference type="EMBL" id="LPWG01000010">
    <property type="protein sequence ID" value="ODS00193.1"/>
    <property type="molecule type" value="Genomic_DNA"/>
</dbReference>
<name>A0A1E3W320_9HYPH</name>
<evidence type="ECO:0008006" key="3">
    <source>
        <dbReference type="Google" id="ProtNLM"/>
    </source>
</evidence>
<accession>A0A1E3W320</accession>
<evidence type="ECO:0000313" key="1">
    <source>
        <dbReference type="EMBL" id="ODS00193.1"/>
    </source>
</evidence>
<dbReference type="OrthoDB" id="7595147at2"/>
<gene>
    <name evidence="1" type="ORF">AUC68_03570</name>
</gene>
<comment type="caution">
    <text evidence="1">The sequence shown here is derived from an EMBL/GenBank/DDBJ whole genome shotgun (WGS) entry which is preliminary data.</text>
</comment>
<dbReference type="InterPro" id="IPR024524">
    <property type="entry name" value="DUF3800"/>
</dbReference>
<dbReference type="Proteomes" id="UP000094501">
    <property type="component" value="Unassembled WGS sequence"/>
</dbReference>
<organism evidence="1 2">
    <name type="scientific">Methyloceanibacter methanicus</name>
    <dbReference type="NCBI Taxonomy" id="1774968"/>
    <lineage>
        <taxon>Bacteria</taxon>
        <taxon>Pseudomonadati</taxon>
        <taxon>Pseudomonadota</taxon>
        <taxon>Alphaproteobacteria</taxon>
        <taxon>Hyphomicrobiales</taxon>
        <taxon>Hyphomicrobiaceae</taxon>
        <taxon>Methyloceanibacter</taxon>
    </lineage>
</organism>
<dbReference type="RefSeq" id="WP_069437006.1">
    <property type="nucleotide sequence ID" value="NZ_LPWG01000010.1"/>
</dbReference>
<protein>
    <recommendedName>
        <fullName evidence="3">DUF3800 domain-containing protein</fullName>
    </recommendedName>
</protein>
<dbReference type="Pfam" id="PF12686">
    <property type="entry name" value="DUF3800"/>
    <property type="match status" value="1"/>
</dbReference>
<reference evidence="1 2" key="1">
    <citation type="journal article" date="2016" name="Environ. Microbiol.">
        <title>New Methyloceanibacter diversity from North Sea sediments includes methanotroph containing solely the soluble methane monooxygenase.</title>
        <authorList>
            <person name="Vekeman B."/>
            <person name="Kerckhof F.M."/>
            <person name="Cremers G."/>
            <person name="de Vos P."/>
            <person name="Vandamme P."/>
            <person name="Boon N."/>
            <person name="Op den Camp H.J."/>
            <person name="Heylen K."/>
        </authorList>
    </citation>
    <scope>NUCLEOTIDE SEQUENCE [LARGE SCALE GENOMIC DNA]</scope>
    <source>
        <strain evidence="1 2">R-67174</strain>
    </source>
</reference>